<reference evidence="4 6" key="2">
    <citation type="submission" date="2018-02" db="EMBL/GenBank/DDBJ databases">
        <title>Characterization of Xanthomonas diversity in transplant houses and field plants.</title>
        <authorList>
            <person name="Abrahamian P."/>
            <person name="Timilsina S."/>
            <person name="Minsavage G.V."/>
            <person name="Goss E.M."/>
            <person name="Jones J.B."/>
            <person name="Vallad G.E."/>
        </authorList>
    </citation>
    <scope>NUCLEOTIDE SEQUENCE [LARGE SCALE GENOMIC DNA]</scope>
    <source>
        <strain evidence="4 6">GEV2132</strain>
    </source>
</reference>
<dbReference type="Proteomes" id="UP000471082">
    <property type="component" value="Unassembled WGS sequence"/>
</dbReference>
<feature type="region of interest" description="Disordered" evidence="1">
    <location>
        <begin position="1"/>
        <end position="32"/>
    </location>
</feature>
<dbReference type="Proteomes" id="UP000289372">
    <property type="component" value="Unassembled WGS sequence"/>
</dbReference>
<dbReference type="EMBL" id="JAAGYU010000002">
    <property type="protein sequence ID" value="NEL74825.1"/>
    <property type="molecule type" value="Genomic_DNA"/>
</dbReference>
<dbReference type="KEGG" id="xpe:BJD13_02575"/>
<reference evidence="2 5" key="1">
    <citation type="submission" date="2015-02" db="EMBL/GenBank/DDBJ databases">
        <title>Whole genome sequencing of multiple isolates of three species of pepper and tomato-infecting xanthomonads reveals genetic diversity in field strains and pinpoints effectors responsible for host specificity.</title>
        <authorList>
            <person name="Schwartz A."/>
            <person name="Dahlbeck D."/>
            <person name="Staskawicz B."/>
            <person name="Bart R."/>
            <person name="Potnis N."/>
            <person name="Minsavage G."/>
            <person name="Timilsina S."/>
            <person name="Goss E."/>
            <person name="Jones J."/>
            <person name="Vallad G."/>
            <person name="Barak J."/>
            <person name="Miller S."/>
            <person name="Ritchie D."/>
            <person name="Martins J.Jr."/>
            <person name="Patane J.S."/>
            <person name="Setubal J.C."/>
        </authorList>
    </citation>
    <scope>NUCLEOTIDE SEQUENCE [LARGE SCALE GENOMIC DNA]</scope>
    <source>
        <strain evidence="2 5">Xp3-15</strain>
    </source>
</reference>
<evidence type="ECO:0000313" key="6">
    <source>
        <dbReference type="Proteomes" id="UP000289372"/>
    </source>
</evidence>
<name>A0A0G9A363_XANPE</name>
<evidence type="ECO:0000313" key="7">
    <source>
        <dbReference type="Proteomes" id="UP000471082"/>
    </source>
</evidence>
<evidence type="ECO:0000313" key="5">
    <source>
        <dbReference type="Proteomes" id="UP000035369"/>
    </source>
</evidence>
<sequence length="125" mass="13984">MTDTRLRAMQARTRSDRARTRTTLRSPRRDGRCKAVAMRRLPRMVSAEARSAEGVGFRQLRRLRLAQPISSSVQRQRGRPVQAQLTFGTTASLPCNVASYGLNHCTAPRRPLATHLLIAPPAPRL</sequence>
<reference evidence="3 7" key="3">
    <citation type="submission" date="2019-11" db="EMBL/GenBank/DDBJ databases">
        <title>Genome-resolved metagenomics to study the prevalence of co-infection and intraspecific heterogeneity among plant pathogen metapopulations.</title>
        <authorList>
            <person name="Newberry E."/>
            <person name="Bhandari R."/>
            <person name="Kemble J."/>
            <person name="Sikora E."/>
            <person name="Potnis N."/>
        </authorList>
    </citation>
    <scope>NUCLEOTIDE SEQUENCE [LARGE SCALE GENOMIC DNA]</scope>
    <source>
        <strain evidence="3">Xp_Tom_Tuscaloosa_18b</strain>
    </source>
</reference>
<dbReference type="Proteomes" id="UP000035369">
    <property type="component" value="Unassembled WGS sequence"/>
</dbReference>
<proteinExistence type="predicted"/>
<evidence type="ECO:0000256" key="1">
    <source>
        <dbReference type="SAM" id="MobiDB-lite"/>
    </source>
</evidence>
<organism evidence="3 7">
    <name type="scientific">Xanthomonas perforans</name>
    <dbReference type="NCBI Taxonomy" id="442694"/>
    <lineage>
        <taxon>Bacteria</taxon>
        <taxon>Pseudomonadati</taxon>
        <taxon>Pseudomonadota</taxon>
        <taxon>Gammaproteobacteria</taxon>
        <taxon>Lysobacterales</taxon>
        <taxon>Lysobacteraceae</taxon>
        <taxon>Xanthomonas</taxon>
    </lineage>
</organism>
<evidence type="ECO:0000313" key="3">
    <source>
        <dbReference type="EMBL" id="NEL74825.1"/>
    </source>
</evidence>
<evidence type="ECO:0000313" key="4">
    <source>
        <dbReference type="EMBL" id="RXD53099.1"/>
    </source>
</evidence>
<accession>A0A0G9A363</accession>
<dbReference type="AlphaFoldDB" id="A0A0G9A363"/>
<keyword evidence="5" id="KW-1185">Reference proteome</keyword>
<comment type="caution">
    <text evidence="3">The sequence shown here is derived from an EMBL/GenBank/DDBJ whole genome shotgun (WGS) entry which is preliminary data.</text>
</comment>
<protein>
    <submittedName>
        <fullName evidence="3">Uncharacterized protein</fullName>
    </submittedName>
</protein>
<dbReference type="EMBL" id="PUUL01000072">
    <property type="protein sequence ID" value="RXD53099.1"/>
    <property type="molecule type" value="Genomic_DNA"/>
</dbReference>
<evidence type="ECO:0000313" key="2">
    <source>
        <dbReference type="EMBL" id="KLC02845.1"/>
    </source>
</evidence>
<gene>
    <name evidence="4" type="ORF">DB769_13140</name>
    <name evidence="3" type="ORF">G3W61_00890</name>
    <name evidence="2" type="ORF">XP315_18510</name>
</gene>
<dbReference type="EMBL" id="JZUY01000048">
    <property type="protein sequence ID" value="KLC02845.1"/>
    <property type="molecule type" value="Genomic_DNA"/>
</dbReference>